<organism evidence="2 3">
    <name type="scientific">Rangifer tarandus platyrhynchus</name>
    <name type="common">Svalbard reindeer</name>
    <dbReference type="NCBI Taxonomy" id="3082113"/>
    <lineage>
        <taxon>Eukaryota</taxon>
        <taxon>Metazoa</taxon>
        <taxon>Chordata</taxon>
        <taxon>Craniata</taxon>
        <taxon>Vertebrata</taxon>
        <taxon>Euteleostomi</taxon>
        <taxon>Mammalia</taxon>
        <taxon>Eutheria</taxon>
        <taxon>Laurasiatheria</taxon>
        <taxon>Artiodactyla</taxon>
        <taxon>Ruminantia</taxon>
        <taxon>Pecora</taxon>
        <taxon>Cervidae</taxon>
        <taxon>Odocoileinae</taxon>
        <taxon>Rangifer</taxon>
    </lineage>
</organism>
<reference evidence="2" key="1">
    <citation type="submission" date="2023-04" db="EMBL/GenBank/DDBJ databases">
        <authorList>
            <consortium name="ELIXIR-Norway"/>
        </authorList>
    </citation>
    <scope>NUCLEOTIDE SEQUENCE [LARGE SCALE GENOMIC DNA]</scope>
</reference>
<proteinExistence type="predicted"/>
<dbReference type="EMBL" id="OX459957">
    <property type="protein sequence ID" value="CAI9163768.1"/>
    <property type="molecule type" value="Genomic_DNA"/>
</dbReference>
<protein>
    <submittedName>
        <fullName evidence="2">Uncharacterized protein</fullName>
    </submittedName>
</protein>
<accession>A0ABN8YQY4</accession>
<evidence type="ECO:0000256" key="1">
    <source>
        <dbReference type="SAM" id="MobiDB-lite"/>
    </source>
</evidence>
<name>A0ABN8YQY4_RANTA</name>
<dbReference type="Proteomes" id="UP001176941">
    <property type="component" value="Chromosome 21"/>
</dbReference>
<sequence>MPLHSTDALSSKSALPWMAYSSEQSVHGTHSALFSQRRWVSPSPGWPGEDGSNVDPAVPVLEHSAQPTAGACKDLRLAKPNPQPQNHPTRRLQMPWEPK</sequence>
<evidence type="ECO:0000313" key="2">
    <source>
        <dbReference type="EMBL" id="CAI9163768.1"/>
    </source>
</evidence>
<gene>
    <name evidence="2" type="ORF">MRATA1EN1_LOCUS12730</name>
</gene>
<evidence type="ECO:0000313" key="3">
    <source>
        <dbReference type="Proteomes" id="UP001176941"/>
    </source>
</evidence>
<keyword evidence="3" id="KW-1185">Reference proteome</keyword>
<feature type="region of interest" description="Disordered" evidence="1">
    <location>
        <begin position="75"/>
        <end position="99"/>
    </location>
</feature>